<evidence type="ECO:0000259" key="9">
    <source>
        <dbReference type="SMART" id="SM00387"/>
    </source>
</evidence>
<evidence type="ECO:0000256" key="8">
    <source>
        <dbReference type="ARBA" id="ARBA00023012"/>
    </source>
</evidence>
<evidence type="ECO:0000313" key="10">
    <source>
        <dbReference type="EMBL" id="TWU55079.1"/>
    </source>
</evidence>
<keyword evidence="4 10" id="KW-0808">Transferase</keyword>
<keyword evidence="6 10" id="KW-0418">Kinase</keyword>
<keyword evidence="3" id="KW-0597">Phosphoprotein</keyword>
<evidence type="ECO:0000256" key="2">
    <source>
        <dbReference type="ARBA" id="ARBA00012438"/>
    </source>
</evidence>
<dbReference type="SMART" id="SM00387">
    <property type="entry name" value="HATPase_c"/>
    <property type="match status" value="1"/>
</dbReference>
<dbReference type="GO" id="GO:0005524">
    <property type="term" value="F:ATP binding"/>
    <property type="evidence" value="ECO:0007669"/>
    <property type="project" value="UniProtKB-KW"/>
</dbReference>
<evidence type="ECO:0000313" key="11">
    <source>
        <dbReference type="Proteomes" id="UP000317977"/>
    </source>
</evidence>
<dbReference type="GO" id="GO:0016020">
    <property type="term" value="C:membrane"/>
    <property type="evidence" value="ECO:0007669"/>
    <property type="project" value="InterPro"/>
</dbReference>
<evidence type="ECO:0000256" key="7">
    <source>
        <dbReference type="ARBA" id="ARBA00022840"/>
    </source>
</evidence>
<dbReference type="Gene3D" id="3.30.565.10">
    <property type="entry name" value="Histidine kinase-like ATPase, C-terminal domain"/>
    <property type="match status" value="1"/>
</dbReference>
<reference evidence="10 11" key="1">
    <citation type="submission" date="2019-02" db="EMBL/GenBank/DDBJ databases">
        <title>Deep-cultivation of Planctomycetes and their phenomic and genomic characterization uncovers novel biology.</title>
        <authorList>
            <person name="Wiegand S."/>
            <person name="Jogler M."/>
            <person name="Boedeker C."/>
            <person name="Pinto D."/>
            <person name="Vollmers J."/>
            <person name="Rivas-Marin E."/>
            <person name="Kohn T."/>
            <person name="Peeters S.H."/>
            <person name="Heuer A."/>
            <person name="Rast P."/>
            <person name="Oberbeckmann S."/>
            <person name="Bunk B."/>
            <person name="Jeske O."/>
            <person name="Meyerdierks A."/>
            <person name="Storesund J.E."/>
            <person name="Kallscheuer N."/>
            <person name="Luecker S."/>
            <person name="Lage O.M."/>
            <person name="Pohl T."/>
            <person name="Merkel B.J."/>
            <person name="Hornburger P."/>
            <person name="Mueller R.-W."/>
            <person name="Bruemmer F."/>
            <person name="Labrenz M."/>
            <person name="Spormann A.M."/>
            <person name="Op Den Camp H."/>
            <person name="Overmann J."/>
            <person name="Amann R."/>
            <person name="Jetten M.S.M."/>
            <person name="Mascher T."/>
            <person name="Medema M.H."/>
            <person name="Devos D.P."/>
            <person name="Kaster A.-K."/>
            <person name="Ovreas L."/>
            <person name="Rohde M."/>
            <person name="Galperin M.Y."/>
            <person name="Jogler C."/>
        </authorList>
    </citation>
    <scope>NUCLEOTIDE SEQUENCE [LARGE SCALE GENOMIC DNA]</scope>
    <source>
        <strain evidence="10 11">Poly59</strain>
    </source>
</reference>
<dbReference type="GO" id="GO:0046983">
    <property type="term" value="F:protein dimerization activity"/>
    <property type="evidence" value="ECO:0007669"/>
    <property type="project" value="InterPro"/>
</dbReference>
<dbReference type="InterPro" id="IPR011712">
    <property type="entry name" value="Sig_transdc_His_kin_sub3_dim/P"/>
</dbReference>
<evidence type="ECO:0000256" key="1">
    <source>
        <dbReference type="ARBA" id="ARBA00000085"/>
    </source>
</evidence>
<dbReference type="InterPro" id="IPR003594">
    <property type="entry name" value="HATPase_dom"/>
</dbReference>
<comment type="caution">
    <text evidence="10">The sequence shown here is derived from an EMBL/GenBank/DDBJ whole genome shotgun (WGS) entry which is preliminary data.</text>
</comment>
<organism evidence="10 11">
    <name type="scientific">Rubripirellula reticaptiva</name>
    <dbReference type="NCBI Taxonomy" id="2528013"/>
    <lineage>
        <taxon>Bacteria</taxon>
        <taxon>Pseudomonadati</taxon>
        <taxon>Planctomycetota</taxon>
        <taxon>Planctomycetia</taxon>
        <taxon>Pirellulales</taxon>
        <taxon>Pirellulaceae</taxon>
        <taxon>Rubripirellula</taxon>
    </lineage>
</organism>
<dbReference type="AlphaFoldDB" id="A0A5C6F5E9"/>
<dbReference type="SUPFAM" id="SSF55874">
    <property type="entry name" value="ATPase domain of HSP90 chaperone/DNA topoisomerase II/histidine kinase"/>
    <property type="match status" value="1"/>
</dbReference>
<sequence>MLEDSDATEPAASIVTASEIIEADRASIAGEIHDALVPYLFAASASIGRLKAEIDAPADSPSAKRIDQLAELVDQAMAVSRQILTSTYPPELVGTLWARAARDTLGRLFGDSSVTVDWQLSADVNEVTEPVAVVCYRIVIEAVRNAIRHGKATRVEVVGRSFAGHHVITVADDGCGFDTEAVPSGHFGIKSMRGRAQIIGAKLEIESAPGESTVVRLQVPSHV</sequence>
<evidence type="ECO:0000256" key="4">
    <source>
        <dbReference type="ARBA" id="ARBA00022679"/>
    </source>
</evidence>
<dbReference type="GO" id="GO:0000155">
    <property type="term" value="F:phosphorelay sensor kinase activity"/>
    <property type="evidence" value="ECO:0007669"/>
    <property type="project" value="InterPro"/>
</dbReference>
<dbReference type="RefSeq" id="WP_146533341.1">
    <property type="nucleotide sequence ID" value="NZ_SJPX01000002.1"/>
</dbReference>
<keyword evidence="8" id="KW-0902">Two-component regulatory system</keyword>
<proteinExistence type="predicted"/>
<comment type="catalytic activity">
    <reaction evidence="1">
        <text>ATP + protein L-histidine = ADP + protein N-phospho-L-histidine.</text>
        <dbReference type="EC" id="2.7.13.3"/>
    </reaction>
</comment>
<dbReference type="EMBL" id="SJPX01000002">
    <property type="protein sequence ID" value="TWU55079.1"/>
    <property type="molecule type" value="Genomic_DNA"/>
</dbReference>
<dbReference type="Proteomes" id="UP000317977">
    <property type="component" value="Unassembled WGS sequence"/>
</dbReference>
<dbReference type="Pfam" id="PF07730">
    <property type="entry name" value="HisKA_3"/>
    <property type="match status" value="1"/>
</dbReference>
<dbReference type="Pfam" id="PF02518">
    <property type="entry name" value="HATPase_c"/>
    <property type="match status" value="1"/>
</dbReference>
<dbReference type="CDD" id="cd16917">
    <property type="entry name" value="HATPase_UhpB-NarQ-NarX-like"/>
    <property type="match status" value="1"/>
</dbReference>
<evidence type="ECO:0000256" key="5">
    <source>
        <dbReference type="ARBA" id="ARBA00022741"/>
    </source>
</evidence>
<dbReference type="PANTHER" id="PTHR24421">
    <property type="entry name" value="NITRATE/NITRITE SENSOR PROTEIN NARX-RELATED"/>
    <property type="match status" value="1"/>
</dbReference>
<feature type="domain" description="Histidine kinase/HSP90-like ATPase" evidence="9">
    <location>
        <begin position="130"/>
        <end position="223"/>
    </location>
</feature>
<protein>
    <recommendedName>
        <fullName evidence="2">histidine kinase</fullName>
        <ecNumber evidence="2">2.7.13.3</ecNumber>
    </recommendedName>
</protein>
<accession>A0A5C6F5E9</accession>
<dbReference type="PANTHER" id="PTHR24421:SF10">
    <property type="entry name" value="NITRATE_NITRITE SENSOR PROTEIN NARQ"/>
    <property type="match status" value="1"/>
</dbReference>
<evidence type="ECO:0000256" key="6">
    <source>
        <dbReference type="ARBA" id="ARBA00022777"/>
    </source>
</evidence>
<dbReference type="OrthoDB" id="290376at2"/>
<dbReference type="Gene3D" id="1.20.5.1930">
    <property type="match status" value="1"/>
</dbReference>
<name>A0A5C6F5E9_9BACT</name>
<keyword evidence="11" id="KW-1185">Reference proteome</keyword>
<dbReference type="InterPro" id="IPR050482">
    <property type="entry name" value="Sensor_HK_TwoCompSys"/>
</dbReference>
<keyword evidence="7" id="KW-0067">ATP-binding</keyword>
<evidence type="ECO:0000256" key="3">
    <source>
        <dbReference type="ARBA" id="ARBA00022553"/>
    </source>
</evidence>
<dbReference type="EC" id="2.7.13.3" evidence="2"/>
<gene>
    <name evidence="10" type="primary">liaS_1</name>
    <name evidence="10" type="ORF">Poly59_13740</name>
</gene>
<dbReference type="InterPro" id="IPR036890">
    <property type="entry name" value="HATPase_C_sf"/>
</dbReference>
<keyword evidence="5" id="KW-0547">Nucleotide-binding</keyword>